<evidence type="ECO:0000256" key="2">
    <source>
        <dbReference type="ARBA" id="ARBA00007243"/>
    </source>
</evidence>
<evidence type="ECO:0000256" key="11">
    <source>
        <dbReference type="SAM" id="MobiDB-lite"/>
    </source>
</evidence>
<dbReference type="Gene3D" id="3.30.70.330">
    <property type="match status" value="2"/>
</dbReference>
<feature type="compositionally biased region" description="Acidic residues" evidence="11">
    <location>
        <begin position="206"/>
        <end position="216"/>
    </location>
</feature>
<evidence type="ECO:0000256" key="7">
    <source>
        <dbReference type="ARBA" id="ARBA00023187"/>
    </source>
</evidence>
<evidence type="ECO:0000313" key="13">
    <source>
        <dbReference type="EMBL" id="OAV89438.1"/>
    </source>
</evidence>
<dbReference type="GO" id="GO:0006397">
    <property type="term" value="P:mRNA processing"/>
    <property type="evidence" value="ECO:0007669"/>
    <property type="project" value="UniProtKB-KW"/>
</dbReference>
<evidence type="ECO:0000256" key="3">
    <source>
        <dbReference type="ARBA" id="ARBA00022664"/>
    </source>
</evidence>
<dbReference type="InterPro" id="IPR000504">
    <property type="entry name" value="RRM_dom"/>
</dbReference>
<dbReference type="CDD" id="cd12246">
    <property type="entry name" value="RRM1_U1A_like"/>
    <property type="match status" value="1"/>
</dbReference>
<dbReference type="OrthoDB" id="277802at2759"/>
<keyword evidence="7" id="KW-0508">mRNA splicing</keyword>
<dbReference type="Proteomes" id="UP000005240">
    <property type="component" value="Unassembled WGS sequence"/>
</dbReference>
<evidence type="ECO:0000256" key="5">
    <source>
        <dbReference type="ARBA" id="ARBA00022737"/>
    </source>
</evidence>
<reference evidence="14" key="4">
    <citation type="submission" date="2025-05" db="UniProtKB">
        <authorList>
            <consortium name="EnsemblFungi"/>
        </authorList>
    </citation>
    <scope>IDENTIFICATION</scope>
    <source>
        <strain evidence="14">isolate 1-1 / race 1 (BBBD)</strain>
    </source>
</reference>
<dbReference type="PANTHER" id="PTHR10501">
    <property type="entry name" value="U1 SMALL NUCLEAR RIBONUCLEOPROTEIN A/U2 SMALL NUCLEAR RIBONUCLEOPROTEIN B"/>
    <property type="match status" value="1"/>
</dbReference>
<comment type="similarity">
    <text evidence="2">Belongs to the RRM U1 A/B'' family.</text>
</comment>
<evidence type="ECO:0000259" key="12">
    <source>
        <dbReference type="PROSITE" id="PS50102"/>
    </source>
</evidence>
<evidence type="ECO:0000256" key="8">
    <source>
        <dbReference type="ARBA" id="ARBA00023242"/>
    </source>
</evidence>
<feature type="region of interest" description="Disordered" evidence="11">
    <location>
        <begin position="1"/>
        <end position="58"/>
    </location>
</feature>
<feature type="compositionally biased region" description="Basic and acidic residues" evidence="11">
    <location>
        <begin position="184"/>
        <end position="194"/>
    </location>
</feature>
<keyword evidence="6 10" id="KW-0694">RNA-binding</keyword>
<dbReference type="VEuPathDB" id="FungiDB:PTTG_05990"/>
<keyword evidence="5" id="KW-0677">Repeat</keyword>
<dbReference type="GO" id="GO:0005681">
    <property type="term" value="C:spliceosomal complex"/>
    <property type="evidence" value="ECO:0007669"/>
    <property type="project" value="UniProtKB-KW"/>
</dbReference>
<reference evidence="13" key="1">
    <citation type="submission" date="2009-11" db="EMBL/GenBank/DDBJ databases">
        <authorList>
            <consortium name="The Broad Institute Genome Sequencing Platform"/>
            <person name="Ward D."/>
            <person name="Feldgarden M."/>
            <person name="Earl A."/>
            <person name="Young S.K."/>
            <person name="Zeng Q."/>
            <person name="Koehrsen M."/>
            <person name="Alvarado L."/>
            <person name="Berlin A."/>
            <person name="Bochicchio J."/>
            <person name="Borenstein D."/>
            <person name="Chapman S.B."/>
            <person name="Chen Z."/>
            <person name="Engels R."/>
            <person name="Freedman E."/>
            <person name="Gellesch M."/>
            <person name="Goldberg J."/>
            <person name="Griggs A."/>
            <person name="Gujja S."/>
            <person name="Heilman E."/>
            <person name="Heiman D."/>
            <person name="Hepburn T."/>
            <person name="Howarth C."/>
            <person name="Jen D."/>
            <person name="Larson L."/>
            <person name="Lewis B."/>
            <person name="Mehta T."/>
            <person name="Park D."/>
            <person name="Pearson M."/>
            <person name="Roberts A."/>
            <person name="Saif S."/>
            <person name="Shea T."/>
            <person name="Shenoy N."/>
            <person name="Sisk P."/>
            <person name="Stolte C."/>
            <person name="Sykes S."/>
            <person name="Thomson T."/>
            <person name="Walk T."/>
            <person name="White J."/>
            <person name="Yandava C."/>
            <person name="Izard J."/>
            <person name="Baranova O.V."/>
            <person name="Blanton J.M."/>
            <person name="Tanner A.C."/>
            <person name="Dewhirst F.E."/>
            <person name="Haas B."/>
            <person name="Nusbaum C."/>
            <person name="Birren B."/>
        </authorList>
    </citation>
    <scope>NUCLEOTIDE SEQUENCE [LARGE SCALE GENOMIC DNA]</scope>
    <source>
        <strain evidence="13">1-1 BBBD Race 1</strain>
    </source>
</reference>
<dbReference type="InterPro" id="IPR035979">
    <property type="entry name" value="RBD_domain_sf"/>
</dbReference>
<dbReference type="AlphaFoldDB" id="A0A180GAC7"/>
<protein>
    <recommendedName>
        <fullName evidence="12">RRM domain-containing protein</fullName>
    </recommendedName>
</protein>
<organism evidence="13">
    <name type="scientific">Puccinia triticina (isolate 1-1 / race 1 (BBBD))</name>
    <name type="common">Brown leaf rust fungus</name>
    <dbReference type="NCBI Taxonomy" id="630390"/>
    <lineage>
        <taxon>Eukaryota</taxon>
        <taxon>Fungi</taxon>
        <taxon>Dikarya</taxon>
        <taxon>Basidiomycota</taxon>
        <taxon>Pucciniomycotina</taxon>
        <taxon>Pucciniomycetes</taxon>
        <taxon>Pucciniales</taxon>
        <taxon>Pucciniaceae</taxon>
        <taxon>Puccinia</taxon>
    </lineage>
</organism>
<dbReference type="STRING" id="630390.A0A180GAC7"/>
<feature type="domain" description="RRM" evidence="12">
    <location>
        <begin position="278"/>
        <end position="352"/>
    </location>
</feature>
<evidence type="ECO:0000256" key="6">
    <source>
        <dbReference type="ARBA" id="ARBA00022884"/>
    </source>
</evidence>
<keyword evidence="9" id="KW-0687">Ribonucleoprotein</keyword>
<dbReference type="GO" id="GO:0008380">
    <property type="term" value="P:RNA splicing"/>
    <property type="evidence" value="ECO:0007669"/>
    <property type="project" value="UniProtKB-KW"/>
</dbReference>
<keyword evidence="8" id="KW-0539">Nucleus</keyword>
<keyword evidence="15" id="KW-1185">Reference proteome</keyword>
<dbReference type="EnsemblFungi" id="PTTG_05990-t43_1">
    <property type="protein sequence ID" value="PTTG_05990-t43_1-p1"/>
    <property type="gene ID" value="PTTG_05990"/>
</dbReference>
<feature type="compositionally biased region" description="Low complexity" evidence="11">
    <location>
        <begin position="31"/>
        <end position="41"/>
    </location>
</feature>
<sequence>MRTHSLPRNLAARQRVNSRSHNRRSTEAKPSSSALDRSSSSAMTTISARSGSSQPSPTLYIQNLDDKIKKSDLKRLLYQLFLIHGKVLDVIVKKGKMRGQAFVVFRDFQGATQAMRQLDGTGFLDRELKITYAKTQSHATIRQIAGEEVLYHVKLGLKDPNTLQDKNSKLTGKMTVSGAQAANMEKKKAEETATKKRLQGSTSDSEHEDDEEEDSAMADGTNNPASKRSKTTHPTAEDDDEEAMEEDSDSEQPADSAAAAAVKAAGSAPILSGEDPNPVLFLEGLPAEVTDDMMAVLFQQYPGFQSVRLVPGRTGIAFVQYDTAAQSDMAKAALDGFKLAPGVVMKVSFARRG</sequence>
<evidence type="ECO:0000313" key="14">
    <source>
        <dbReference type="EnsemblFungi" id="PTTG_05990-t43_1-p1"/>
    </source>
</evidence>
<reference evidence="14 15" key="3">
    <citation type="journal article" date="2017" name="G3 (Bethesda)">
        <title>Comparative analysis highlights variable genome content of wheat rusts and divergence of the mating loci.</title>
        <authorList>
            <person name="Cuomo C.A."/>
            <person name="Bakkeren G."/>
            <person name="Khalil H.B."/>
            <person name="Panwar V."/>
            <person name="Joly D."/>
            <person name="Linning R."/>
            <person name="Sakthikumar S."/>
            <person name="Song X."/>
            <person name="Adiconis X."/>
            <person name="Fan L."/>
            <person name="Goldberg J.M."/>
            <person name="Levin J.Z."/>
            <person name="Young S."/>
            <person name="Zeng Q."/>
            <person name="Anikster Y."/>
            <person name="Bruce M."/>
            <person name="Wang M."/>
            <person name="Yin C."/>
            <person name="McCallum B."/>
            <person name="Szabo L.J."/>
            <person name="Hulbert S."/>
            <person name="Chen X."/>
            <person name="Fellers J.P."/>
        </authorList>
    </citation>
    <scope>NUCLEOTIDE SEQUENCE</scope>
    <source>
        <strain evidence="15">Isolate 1-1 / race 1 (BBBD)</strain>
        <strain evidence="14">isolate 1-1 / race 1 (BBBD)</strain>
    </source>
</reference>
<gene>
    <name evidence="13" type="ORF">PTTG_05990</name>
</gene>
<feature type="region of interest" description="Disordered" evidence="11">
    <location>
        <begin position="177"/>
        <end position="261"/>
    </location>
</feature>
<feature type="compositionally biased region" description="Acidic residues" evidence="11">
    <location>
        <begin position="237"/>
        <end position="252"/>
    </location>
</feature>
<dbReference type="InterPro" id="IPR012677">
    <property type="entry name" value="Nucleotide-bd_a/b_plait_sf"/>
</dbReference>
<dbReference type="Pfam" id="PF00076">
    <property type="entry name" value="RRM_1"/>
    <property type="match status" value="2"/>
</dbReference>
<evidence type="ECO:0000256" key="1">
    <source>
        <dbReference type="ARBA" id="ARBA00004123"/>
    </source>
</evidence>
<dbReference type="CDD" id="cd12247">
    <property type="entry name" value="RRM2_U1A_like"/>
    <property type="match status" value="1"/>
</dbReference>
<dbReference type="FunFam" id="3.30.70.330:FF:000029">
    <property type="entry name" value="U2 small nuclear ribonucleoprotein B"/>
    <property type="match status" value="1"/>
</dbReference>
<dbReference type="GO" id="GO:0030532">
    <property type="term" value="C:small nuclear ribonucleoprotein complex"/>
    <property type="evidence" value="ECO:0007669"/>
    <property type="project" value="UniProtKB-ARBA"/>
</dbReference>
<dbReference type="SUPFAM" id="SSF54928">
    <property type="entry name" value="RNA-binding domain, RBD"/>
    <property type="match status" value="1"/>
</dbReference>
<proteinExistence type="inferred from homology"/>
<dbReference type="SMART" id="SM00360">
    <property type="entry name" value="RRM"/>
    <property type="match status" value="2"/>
</dbReference>
<accession>A0A180GAC7</accession>
<evidence type="ECO:0000256" key="4">
    <source>
        <dbReference type="ARBA" id="ARBA00022728"/>
    </source>
</evidence>
<reference evidence="13" key="2">
    <citation type="submission" date="2016-05" db="EMBL/GenBank/DDBJ databases">
        <title>Comparative analysis highlights variable genome content of wheat rusts and divergence of the mating loci.</title>
        <authorList>
            <person name="Cuomo C.A."/>
            <person name="Bakkeren G."/>
            <person name="Szabo L."/>
            <person name="Khalil H."/>
            <person name="Joly D."/>
            <person name="Goldberg J."/>
            <person name="Young S."/>
            <person name="Zeng Q."/>
            <person name="Fellers J."/>
        </authorList>
    </citation>
    <scope>NUCLEOTIDE SEQUENCE [LARGE SCALE GENOMIC DNA]</scope>
    <source>
        <strain evidence="13">1-1 BBBD Race 1</strain>
    </source>
</reference>
<feature type="compositionally biased region" description="Polar residues" evidence="11">
    <location>
        <begin position="42"/>
        <end position="58"/>
    </location>
</feature>
<dbReference type="GO" id="GO:0003723">
    <property type="term" value="F:RNA binding"/>
    <property type="evidence" value="ECO:0007669"/>
    <property type="project" value="UniProtKB-UniRule"/>
</dbReference>
<evidence type="ECO:0000256" key="9">
    <source>
        <dbReference type="ARBA" id="ARBA00023274"/>
    </source>
</evidence>
<dbReference type="EMBL" id="ADAS02000128">
    <property type="protein sequence ID" value="OAV89438.1"/>
    <property type="molecule type" value="Genomic_DNA"/>
</dbReference>
<comment type="subcellular location">
    <subcellularLocation>
        <location evidence="1">Nucleus</location>
    </subcellularLocation>
</comment>
<keyword evidence="3" id="KW-0507">mRNA processing</keyword>
<evidence type="ECO:0000313" key="15">
    <source>
        <dbReference type="Proteomes" id="UP000005240"/>
    </source>
</evidence>
<dbReference type="PROSITE" id="PS50102">
    <property type="entry name" value="RRM"/>
    <property type="match status" value="2"/>
</dbReference>
<evidence type="ECO:0000256" key="10">
    <source>
        <dbReference type="PROSITE-ProRule" id="PRU00176"/>
    </source>
</evidence>
<keyword evidence="4" id="KW-0747">Spliceosome</keyword>
<dbReference type="FunFam" id="3.30.70.330:FF:000039">
    <property type="entry name" value="U1 small nuclear ribonucleoprotein A"/>
    <property type="match status" value="1"/>
</dbReference>
<name>A0A180GAC7_PUCT1</name>
<feature type="domain" description="RRM" evidence="12">
    <location>
        <begin position="57"/>
        <end position="135"/>
    </location>
</feature>